<keyword evidence="1" id="KW-1133">Transmembrane helix</keyword>
<feature type="transmembrane region" description="Helical" evidence="1">
    <location>
        <begin position="22"/>
        <end position="44"/>
    </location>
</feature>
<evidence type="ECO:0000313" key="3">
    <source>
        <dbReference type="Proteomes" id="UP000824496"/>
    </source>
</evidence>
<gene>
    <name evidence="2" type="ORF">MANAM107_22850</name>
</gene>
<sequence length="155" mass="16568">MDTLVVHAAAHPQVRRCRSSRLWLGAATLLSLPVVAVIGGGVLFPRTFSVVPELCLMHRSTGLWCPLCGGTRATAALIHGDLPTALGYNPFALAIELVALLVVLRWLLRRIRGAQGAFLTGWEATGLLVSTGIFFVVRNLPGMWVHMGPLLGPPG</sequence>
<evidence type="ECO:0008006" key="4">
    <source>
        <dbReference type="Google" id="ProtNLM"/>
    </source>
</evidence>
<dbReference type="Proteomes" id="UP000824496">
    <property type="component" value="Chromosome"/>
</dbReference>
<dbReference type="Pfam" id="PF10825">
    <property type="entry name" value="DUF2752"/>
    <property type="match status" value="1"/>
</dbReference>
<dbReference type="EMBL" id="AP025017">
    <property type="protein sequence ID" value="BDA65451.1"/>
    <property type="molecule type" value="Genomic_DNA"/>
</dbReference>
<dbReference type="RefSeq" id="WP_223908527.1">
    <property type="nucleotide sequence ID" value="NZ_AP025017.1"/>
</dbReference>
<keyword evidence="1" id="KW-0812">Transmembrane</keyword>
<dbReference type="InterPro" id="IPR021215">
    <property type="entry name" value="DUF2752"/>
</dbReference>
<keyword evidence="3" id="KW-1185">Reference proteome</keyword>
<name>A0ABM7UE60_9ACTO</name>
<feature type="transmembrane region" description="Helical" evidence="1">
    <location>
        <begin position="91"/>
        <end position="108"/>
    </location>
</feature>
<proteinExistence type="predicted"/>
<reference evidence="2 3" key="1">
    <citation type="submission" date="2021-08" db="EMBL/GenBank/DDBJ databases">
        <title>Whole genome sequence of novel Actinomyces species strain MAS-1.</title>
        <authorList>
            <person name="Saito M."/>
            <person name="Kuwahara N."/>
            <person name="Takizawa T."/>
            <person name="Gotouda H."/>
            <person name="Ochiai T."/>
        </authorList>
    </citation>
    <scope>NUCLEOTIDE SEQUENCE [LARGE SCALE GENOMIC DNA]</scope>
    <source>
        <strain evidence="2 3">MAS-1</strain>
    </source>
</reference>
<feature type="transmembrane region" description="Helical" evidence="1">
    <location>
        <begin position="117"/>
        <end position="137"/>
    </location>
</feature>
<evidence type="ECO:0000313" key="2">
    <source>
        <dbReference type="EMBL" id="BDA65451.1"/>
    </source>
</evidence>
<protein>
    <recommendedName>
        <fullName evidence="4">DUF2752 domain-containing protein</fullName>
    </recommendedName>
</protein>
<accession>A0ABM7UE60</accession>
<organism evidence="2 3">
    <name type="scientific">Actinomyces capricornis</name>
    <dbReference type="NCBI Taxonomy" id="2755559"/>
    <lineage>
        <taxon>Bacteria</taxon>
        <taxon>Bacillati</taxon>
        <taxon>Actinomycetota</taxon>
        <taxon>Actinomycetes</taxon>
        <taxon>Actinomycetales</taxon>
        <taxon>Actinomycetaceae</taxon>
        <taxon>Actinomyces</taxon>
    </lineage>
</organism>
<evidence type="ECO:0000256" key="1">
    <source>
        <dbReference type="SAM" id="Phobius"/>
    </source>
</evidence>
<keyword evidence="1" id="KW-0472">Membrane</keyword>